<evidence type="ECO:0000313" key="1">
    <source>
        <dbReference type="EMBL" id="MEW9572741.1"/>
    </source>
</evidence>
<sequence>MKTYSRAFPESAGWTSLVAALSRIPVDGTDSAAGISIRLPAPGEVRVHHLVYRGAPRPVTKVPSVTLGRIVQCESVLEADLASILDACPGVTAFAEQAAELRYWHDGNVKWHIPDFVVRTGDDVEFVEVKFARDLNREIRNRTQLLQELLRPFRINYRLVTQGAIRAGCALANAEMLLMRGRAVPSELWVIQTCDAIRRRGAIPLSEFSWSVSGSVEAAGVARLIIDGHLHVDMSRQITSSTLVYRAKDLNQENRLWLPAASK</sequence>
<gene>
    <name evidence="1" type="ORF">ABQJ54_13360</name>
</gene>
<organism evidence="1 2">
    <name type="scientific">Rhodanobacter lycopersici</name>
    <dbReference type="NCBI Taxonomy" id="3162487"/>
    <lineage>
        <taxon>Bacteria</taxon>
        <taxon>Pseudomonadati</taxon>
        <taxon>Pseudomonadota</taxon>
        <taxon>Gammaproteobacteria</taxon>
        <taxon>Lysobacterales</taxon>
        <taxon>Rhodanobacteraceae</taxon>
        <taxon>Rhodanobacter</taxon>
    </lineage>
</organism>
<evidence type="ECO:0008006" key="3">
    <source>
        <dbReference type="Google" id="ProtNLM"/>
    </source>
</evidence>
<evidence type="ECO:0000313" key="2">
    <source>
        <dbReference type="Proteomes" id="UP001556220"/>
    </source>
</evidence>
<protein>
    <recommendedName>
        <fullName evidence="3">TnsA endonuclease N-terminal domain-containing protein</fullName>
    </recommendedName>
</protein>
<accession>A0ABV3QH10</accession>
<keyword evidence="2" id="KW-1185">Reference proteome</keyword>
<dbReference type="RefSeq" id="WP_367854798.1">
    <property type="nucleotide sequence ID" value="NZ_JBFOHK010000003.1"/>
</dbReference>
<comment type="caution">
    <text evidence="1">The sequence shown here is derived from an EMBL/GenBank/DDBJ whole genome shotgun (WGS) entry which is preliminary data.</text>
</comment>
<dbReference type="Proteomes" id="UP001556220">
    <property type="component" value="Unassembled WGS sequence"/>
</dbReference>
<proteinExistence type="predicted"/>
<dbReference type="EMBL" id="JBFOHK010000003">
    <property type="protein sequence ID" value="MEW9572741.1"/>
    <property type="molecule type" value="Genomic_DNA"/>
</dbReference>
<reference evidence="1 2" key="1">
    <citation type="submission" date="2024-06" db="EMBL/GenBank/DDBJ databases">
        <authorList>
            <person name="Woo H."/>
        </authorList>
    </citation>
    <scope>NUCLEOTIDE SEQUENCE [LARGE SCALE GENOMIC DNA]</scope>
    <source>
        <strain evidence="1 2">Si-c</strain>
    </source>
</reference>
<name>A0ABV3QH10_9GAMM</name>